<evidence type="ECO:0000259" key="1">
    <source>
        <dbReference type="Pfam" id="PF05872"/>
    </source>
</evidence>
<dbReference type="PANTHER" id="PTHR30121">
    <property type="entry name" value="UNCHARACTERIZED PROTEIN YJGR-RELATED"/>
    <property type="match status" value="1"/>
</dbReference>
<name>A0A2D0NJ44_FLAN2</name>
<dbReference type="EMBL" id="PDUD01000001">
    <property type="protein sequence ID" value="PHN08410.1"/>
    <property type="molecule type" value="Genomic_DNA"/>
</dbReference>
<gene>
    <name evidence="2" type="ORF">CRP01_00420</name>
</gene>
<dbReference type="AlphaFoldDB" id="A0A2D0NJ44"/>
<dbReference type="InterPro" id="IPR033186">
    <property type="entry name" value="HerA_C"/>
</dbReference>
<dbReference type="Proteomes" id="UP000223913">
    <property type="component" value="Unassembled WGS sequence"/>
</dbReference>
<dbReference type="InterPro" id="IPR051162">
    <property type="entry name" value="T4SS_component"/>
</dbReference>
<evidence type="ECO:0000313" key="2">
    <source>
        <dbReference type="EMBL" id="PHN08410.1"/>
    </source>
</evidence>
<evidence type="ECO:0000313" key="3">
    <source>
        <dbReference type="Proteomes" id="UP000223913"/>
    </source>
</evidence>
<feature type="domain" description="Helicase HerA-like C-terminal" evidence="1">
    <location>
        <begin position="36"/>
        <end position="512"/>
    </location>
</feature>
<reference evidence="2 3" key="1">
    <citation type="submission" date="2017-10" db="EMBL/GenBank/DDBJ databases">
        <title>The draft genome sequence of Lewinella nigricans NBRC 102662.</title>
        <authorList>
            <person name="Wang K."/>
        </authorList>
    </citation>
    <scope>NUCLEOTIDE SEQUENCE [LARGE SCALE GENOMIC DNA]</scope>
    <source>
        <strain evidence="2 3">NBRC 102662</strain>
    </source>
</reference>
<dbReference type="InterPro" id="IPR027417">
    <property type="entry name" value="P-loop_NTPase"/>
</dbReference>
<dbReference type="SUPFAM" id="SSF52540">
    <property type="entry name" value="P-loop containing nucleoside triphosphate hydrolases"/>
    <property type="match status" value="1"/>
</dbReference>
<keyword evidence="3" id="KW-1185">Reference proteome</keyword>
<dbReference type="Pfam" id="PF05872">
    <property type="entry name" value="HerA_C"/>
    <property type="match status" value="1"/>
</dbReference>
<proteinExistence type="predicted"/>
<dbReference type="OrthoDB" id="9758751at2"/>
<dbReference type="RefSeq" id="WP_099148002.1">
    <property type="nucleotide sequence ID" value="NZ_PDUD01000001.1"/>
</dbReference>
<dbReference type="Gene3D" id="3.40.50.300">
    <property type="entry name" value="P-loop containing nucleotide triphosphate hydrolases"/>
    <property type="match status" value="2"/>
</dbReference>
<accession>A0A2D0NJ44</accession>
<organism evidence="2 3">
    <name type="scientific">Flavilitoribacter nigricans (strain ATCC 23147 / DSM 23189 / NBRC 102662 / NCIMB 1420 / SS-2)</name>
    <name type="common">Lewinella nigricans</name>
    <dbReference type="NCBI Taxonomy" id="1122177"/>
    <lineage>
        <taxon>Bacteria</taxon>
        <taxon>Pseudomonadati</taxon>
        <taxon>Bacteroidota</taxon>
        <taxon>Saprospiria</taxon>
        <taxon>Saprospirales</taxon>
        <taxon>Lewinellaceae</taxon>
        <taxon>Flavilitoribacter</taxon>
    </lineage>
</organism>
<dbReference type="PANTHER" id="PTHR30121:SF6">
    <property type="entry name" value="SLR6007 PROTEIN"/>
    <property type="match status" value="1"/>
</dbReference>
<comment type="caution">
    <text evidence="2">The sequence shown here is derived from an EMBL/GenBank/DDBJ whole genome shotgun (WGS) entry which is preliminary data.</text>
</comment>
<protein>
    <submittedName>
        <fullName evidence="2">ATPase</fullName>
    </submittedName>
</protein>
<sequence>MANKEHFIETIENGYTFKGDSIVLGGAMLDKEVMTGTLIKLPLRSMNRHGLIAGATGSGKTKTLQILAEQLSAKGVPSLLMDVKGDLSGIAVPSDGHPKIDERHAKIGFEFKASGTPVEFLTLSDEPGARLRATVSEFGPVLFSKMLDLSETQAGIVAVLFKYCDDHQMPLLDLKDFKKTLQYISNEGKDEIKAEYGSFSSSSVGAIMRKVVELEQQGAEVFFGERSFEVDDLCRVDENGRGIVSIIRLTDIQDRPKLFSTFMLQILAEIYSTFPEEGDMDQPKLVLFIDEAHLVFDEASDALMDQIEAIIKLIRSKGVGIYFVTQNPADVPESVLGQLGLKIQHALRAFTAKDRKAIRLAAQNYPLTDYYEVDQLLTELGTGEALVTALNEKGIPTPLAHTMLRAPESRMDILTDSEIKKILGRSYLLKKYNEVVDRESAYEILTEKIAKAQEAEQQAKLRDQQDKARKTYSRRAEKSTFEKVINSTTTRQIGRTIARELTRGLLGVLGIKR</sequence>